<dbReference type="Proteomes" id="UP000298482">
    <property type="component" value="Unassembled WGS sequence"/>
</dbReference>
<gene>
    <name evidence="2" type="ORF">E2556_06140</name>
</gene>
<organism evidence="2 3">
    <name type="scientific">Staphylococcus croceilyticus</name>
    <dbReference type="NCBI Taxonomy" id="319942"/>
    <lineage>
        <taxon>Bacteria</taxon>
        <taxon>Bacillati</taxon>
        <taxon>Bacillota</taxon>
        <taxon>Bacilli</taxon>
        <taxon>Bacillales</taxon>
        <taxon>Staphylococcaceae</taxon>
        <taxon>Staphylococcus</taxon>
    </lineage>
</organism>
<comment type="caution">
    <text evidence="2">The sequence shown here is derived from an EMBL/GenBank/DDBJ whole genome shotgun (WGS) entry which is preliminary data.</text>
</comment>
<evidence type="ECO:0000313" key="2">
    <source>
        <dbReference type="EMBL" id="TGA79536.1"/>
    </source>
</evidence>
<dbReference type="Pfam" id="PF21747">
    <property type="entry name" value="YpoC"/>
    <property type="match status" value="1"/>
</dbReference>
<name>A0ABY2KES3_9STAP</name>
<dbReference type="RefSeq" id="WP_103328618.1">
    <property type="nucleotide sequence ID" value="NZ_PPRD01000013.1"/>
</dbReference>
<feature type="domain" description="YpoC-like" evidence="1">
    <location>
        <begin position="6"/>
        <end position="106"/>
    </location>
</feature>
<sequence>MITKHDFEPLEEQLEQLASKRALNSTEAKPVIDQYFTLIIDFFRQINEIEEIDFQNLENYPVVPMNFEERYKYMLARKYHFMGYSQMKTLKVELIKMNASYQIRKKR</sequence>
<evidence type="ECO:0000259" key="1">
    <source>
        <dbReference type="Pfam" id="PF21747"/>
    </source>
</evidence>
<reference evidence="2 3" key="1">
    <citation type="submission" date="2019-04" db="EMBL/GenBank/DDBJ databases">
        <title>Genomic characterization of Staphylococcus petrasii strains.</title>
        <authorList>
            <person name="Vrbovska V."/>
            <person name="Kovarovic V."/>
            <person name="Maslanova I."/>
            <person name="Indrakova A."/>
            <person name="Petras P."/>
            <person name="Sedo O."/>
            <person name="Svec P."/>
            <person name="Fisarova L."/>
            <person name="Sedlacek I."/>
            <person name="Doskar J."/>
            <person name="Pantucek R."/>
        </authorList>
    </citation>
    <scope>NUCLEOTIDE SEQUENCE [LARGE SCALE GENOMIC DNA]</scope>
    <source>
        <strain evidence="2 3">CCM 8421</strain>
    </source>
</reference>
<dbReference type="InterPro" id="IPR048427">
    <property type="entry name" value="YpoC"/>
</dbReference>
<proteinExistence type="predicted"/>
<keyword evidence="3" id="KW-1185">Reference proteome</keyword>
<dbReference type="EMBL" id="SRJF01000006">
    <property type="protein sequence ID" value="TGA79536.1"/>
    <property type="molecule type" value="Genomic_DNA"/>
</dbReference>
<accession>A0ABY2KES3</accession>
<evidence type="ECO:0000313" key="3">
    <source>
        <dbReference type="Proteomes" id="UP000298482"/>
    </source>
</evidence>
<protein>
    <recommendedName>
        <fullName evidence="1">YpoC-like domain-containing protein</fullName>
    </recommendedName>
</protein>